<keyword evidence="2" id="KW-0442">Lipid degradation</keyword>
<feature type="transmembrane region" description="Helical" evidence="4">
    <location>
        <begin position="29"/>
        <end position="46"/>
    </location>
</feature>
<dbReference type="STRING" id="1330534.L323_10140"/>
<dbReference type="OrthoDB" id="9814760at2"/>
<keyword evidence="3" id="KW-0443">Lipid metabolism</keyword>
<reference evidence="5 6" key="1">
    <citation type="journal article" date="2013" name="Genome Announc.">
        <title>Draft Genome Sequence of the Cellulolytic Bacterium Clostridium papyrosolvens C7 (ATCC 700395).</title>
        <authorList>
            <person name="Zepeda V."/>
            <person name="Dassa B."/>
            <person name="Borovok I."/>
            <person name="Lamed R."/>
            <person name="Bayer E.A."/>
            <person name="Cate J.H."/>
        </authorList>
    </citation>
    <scope>NUCLEOTIDE SEQUENCE [LARGE SCALE GENOMIC DNA]</scope>
    <source>
        <strain evidence="5 6">C7</strain>
    </source>
</reference>
<dbReference type="RefSeq" id="WP_020815559.1">
    <property type="nucleotide sequence ID" value="NZ_ATAY01000031.1"/>
</dbReference>
<dbReference type="PATRIC" id="fig|1330534.3.peg.2028"/>
<gene>
    <name evidence="5" type="ORF">L323_10140</name>
</gene>
<evidence type="ECO:0000256" key="3">
    <source>
        <dbReference type="ARBA" id="ARBA00023098"/>
    </source>
</evidence>
<dbReference type="EMBL" id="ATAY01000031">
    <property type="protein sequence ID" value="EPR11977.1"/>
    <property type="molecule type" value="Genomic_DNA"/>
</dbReference>
<evidence type="ECO:0000256" key="4">
    <source>
        <dbReference type="SAM" id="Phobius"/>
    </source>
</evidence>
<evidence type="ECO:0000256" key="2">
    <source>
        <dbReference type="ARBA" id="ARBA00022963"/>
    </source>
</evidence>
<keyword evidence="4" id="KW-0812">Transmembrane</keyword>
<evidence type="ECO:0000313" key="6">
    <source>
        <dbReference type="Proteomes" id="UP000016860"/>
    </source>
</evidence>
<dbReference type="GO" id="GO:0016042">
    <property type="term" value="P:lipid catabolic process"/>
    <property type="evidence" value="ECO:0007669"/>
    <property type="project" value="UniProtKB-KW"/>
</dbReference>
<organism evidence="5 6">
    <name type="scientific">Ruminiclostridium papyrosolvens C7</name>
    <dbReference type="NCBI Taxonomy" id="1330534"/>
    <lineage>
        <taxon>Bacteria</taxon>
        <taxon>Bacillati</taxon>
        <taxon>Bacillota</taxon>
        <taxon>Clostridia</taxon>
        <taxon>Eubacteriales</taxon>
        <taxon>Oscillospiraceae</taxon>
        <taxon>Ruminiclostridium</taxon>
    </lineage>
</organism>
<evidence type="ECO:0000256" key="1">
    <source>
        <dbReference type="ARBA" id="ARBA00022801"/>
    </source>
</evidence>
<dbReference type="Gene3D" id="3.40.50.1820">
    <property type="entry name" value="alpha/beta hydrolase"/>
    <property type="match status" value="1"/>
</dbReference>
<keyword evidence="4" id="KW-0472">Membrane</keyword>
<dbReference type="AlphaFoldDB" id="U4R2P0"/>
<dbReference type="InterPro" id="IPR029058">
    <property type="entry name" value="AB_hydrolase_fold"/>
</dbReference>
<feature type="transmembrane region" description="Helical" evidence="4">
    <location>
        <begin position="52"/>
        <end position="69"/>
    </location>
</feature>
<proteinExistence type="predicted"/>
<sequence length="483" mass="54960">MRLFEIVLIISNFFTLGWLLFNRKNSKRIPSILFGISFVITIIQIIAEGYRIQMLPAYICLLLNVLIFFRKGKKPRKTWKIVLASIFSFLYLLIAVVLPALLPVFSLEKPTGPYQVGTVTYDWTDENRLEAATKDPGDKRELMVQVWYPAEKTENMKRAPYIKELLEVAKGFEKQTGLPSLLFSHLKYVKSNSYLSAKLSVKQQKYPLLIFSHGFGATRNINTFEVEELASHGYIVVGIDHTYDAAATVFSNGRVALYNGDNKKMITEDFEKMDGHNEIWVKDVQFVLDKIEEINKKDPLNIFTGKIDLDKIGMFGHSYGGATAGQIVMRDSRVKAGINMDGAFVGSPISEKGLGKPFMIMDAEMTMNTYKGDYTTLDKGGIKADLRKKYEDYFAKMYIKRNNAIANEGYSLLINNTQHLSYTDLSLFTPVIAIGYNPHDVHRIINDFTLTFFSKYLLEDSSASLENTAKKYKNIVFTQTKHN</sequence>
<feature type="transmembrane region" description="Helical" evidence="4">
    <location>
        <begin position="6"/>
        <end position="22"/>
    </location>
</feature>
<keyword evidence="1" id="KW-0378">Hydrolase</keyword>
<dbReference type="PANTHER" id="PTHR10272">
    <property type="entry name" value="PLATELET-ACTIVATING FACTOR ACETYLHYDROLASE"/>
    <property type="match status" value="1"/>
</dbReference>
<dbReference type="SUPFAM" id="SSF53474">
    <property type="entry name" value="alpha/beta-Hydrolases"/>
    <property type="match status" value="1"/>
</dbReference>
<dbReference type="GO" id="GO:0003847">
    <property type="term" value="F:1-alkyl-2-acetylglycerophosphocholine esterase activity"/>
    <property type="evidence" value="ECO:0007669"/>
    <property type="project" value="TreeGrafter"/>
</dbReference>
<comment type="caution">
    <text evidence="5">The sequence shown here is derived from an EMBL/GenBank/DDBJ whole genome shotgun (WGS) entry which is preliminary data.</text>
</comment>
<keyword evidence="4" id="KW-1133">Transmembrane helix</keyword>
<feature type="transmembrane region" description="Helical" evidence="4">
    <location>
        <begin position="81"/>
        <end position="105"/>
    </location>
</feature>
<dbReference type="PANTHER" id="PTHR10272:SF0">
    <property type="entry name" value="PLATELET-ACTIVATING FACTOR ACETYLHYDROLASE"/>
    <property type="match status" value="1"/>
</dbReference>
<evidence type="ECO:0000313" key="5">
    <source>
        <dbReference type="EMBL" id="EPR11977.1"/>
    </source>
</evidence>
<dbReference type="Proteomes" id="UP000016860">
    <property type="component" value="Unassembled WGS sequence"/>
</dbReference>
<accession>U4R2P0</accession>
<protein>
    <submittedName>
        <fullName evidence="5">Isoform II</fullName>
    </submittedName>
</protein>
<dbReference type="Pfam" id="PF03403">
    <property type="entry name" value="PAF-AH_p_II"/>
    <property type="match status" value="1"/>
</dbReference>
<name>U4R2P0_9FIRM</name>